<dbReference type="Gene3D" id="1.10.3210.10">
    <property type="entry name" value="Hypothetical protein af1432"/>
    <property type="match status" value="1"/>
</dbReference>
<dbReference type="EMBL" id="JACJVP010000036">
    <property type="protein sequence ID" value="MBB6673291.1"/>
    <property type="molecule type" value="Genomic_DNA"/>
</dbReference>
<dbReference type="CDD" id="cd00077">
    <property type="entry name" value="HDc"/>
    <property type="match status" value="1"/>
</dbReference>
<evidence type="ECO:0000259" key="1">
    <source>
        <dbReference type="PROSITE" id="PS51831"/>
    </source>
</evidence>
<evidence type="ECO:0000259" key="2">
    <source>
        <dbReference type="PROSITE" id="PS51832"/>
    </source>
</evidence>
<comment type="caution">
    <text evidence="3">The sequence shown here is derived from an EMBL/GenBank/DDBJ whole genome shotgun (WGS) entry which is preliminary data.</text>
</comment>
<dbReference type="SUPFAM" id="SSF109604">
    <property type="entry name" value="HD-domain/PDEase-like"/>
    <property type="match status" value="1"/>
</dbReference>
<dbReference type="Pfam" id="PF13487">
    <property type="entry name" value="HD_5"/>
    <property type="match status" value="1"/>
</dbReference>
<keyword evidence="4" id="KW-1185">Reference proteome</keyword>
<feature type="domain" description="HD" evidence="1">
    <location>
        <begin position="127"/>
        <end position="240"/>
    </location>
</feature>
<organism evidence="3 4">
    <name type="scientific">Cohnella nanjingensis</name>
    <dbReference type="NCBI Taxonomy" id="1387779"/>
    <lineage>
        <taxon>Bacteria</taxon>
        <taxon>Bacillati</taxon>
        <taxon>Bacillota</taxon>
        <taxon>Bacilli</taxon>
        <taxon>Bacillales</taxon>
        <taxon>Paenibacillaceae</taxon>
        <taxon>Cohnella</taxon>
    </lineage>
</organism>
<sequence>MKLTDIESVEPGQTLGKTIFSENGTVLLSAGVHLTVFMISTLKRLGVTMVYLSDPSAPDIQIDEVLSEETKQMVVQQMSSTFEALRSGKPFNTRAISMTVDQLMDDVLKNQNVLVQLSDIRTEDNAMFLHAMNVCMMATMVGLNMGLNMIQLKELAIGSMLHDIGKVGVSRETEEEGRAHHAWRGFDLLKLKREYSLLISHVAFQHHESVDGSGKPRGLSGDEIHLYAKITAVADRYDNMVNGINEEGRRLPPHEAIERLHALSGSVLERDVLVEFLRIVSVYPNGISVRLSNRQTGVVVGQHRGLPGRPIVRVIEKDGEDAVEAREIDLAQHPTTFIEAVLN</sequence>
<dbReference type="InterPro" id="IPR006674">
    <property type="entry name" value="HD_domain"/>
</dbReference>
<reference evidence="3 4" key="1">
    <citation type="submission" date="2020-08" db="EMBL/GenBank/DDBJ databases">
        <title>Cohnella phylogeny.</title>
        <authorList>
            <person name="Dunlap C."/>
        </authorList>
    </citation>
    <scope>NUCLEOTIDE SEQUENCE [LARGE SCALE GENOMIC DNA]</scope>
    <source>
        <strain evidence="3 4">DSM 28246</strain>
    </source>
</reference>
<dbReference type="InterPro" id="IPR003607">
    <property type="entry name" value="HD/PDEase_dom"/>
</dbReference>
<gene>
    <name evidence="3" type="ORF">H7C19_21680</name>
</gene>
<feature type="domain" description="HD-GYP" evidence="2">
    <location>
        <begin position="105"/>
        <end position="292"/>
    </location>
</feature>
<dbReference type="InterPro" id="IPR037522">
    <property type="entry name" value="HD_GYP_dom"/>
</dbReference>
<dbReference type="Proteomes" id="UP000547209">
    <property type="component" value="Unassembled WGS sequence"/>
</dbReference>
<dbReference type="PROSITE" id="PS51831">
    <property type="entry name" value="HD"/>
    <property type="match status" value="1"/>
</dbReference>
<dbReference type="PANTHER" id="PTHR43155:SF2">
    <property type="entry name" value="CYCLIC DI-GMP PHOSPHODIESTERASE PA4108"/>
    <property type="match status" value="1"/>
</dbReference>
<evidence type="ECO:0000313" key="4">
    <source>
        <dbReference type="Proteomes" id="UP000547209"/>
    </source>
</evidence>
<protein>
    <submittedName>
        <fullName evidence="3">HD domain-containing protein</fullName>
    </submittedName>
</protein>
<dbReference type="AlphaFoldDB" id="A0A7X0RVK8"/>
<evidence type="ECO:0000313" key="3">
    <source>
        <dbReference type="EMBL" id="MBB6673291.1"/>
    </source>
</evidence>
<proteinExistence type="predicted"/>
<dbReference type="PANTHER" id="PTHR43155">
    <property type="entry name" value="CYCLIC DI-GMP PHOSPHODIESTERASE PA4108-RELATED"/>
    <property type="match status" value="1"/>
</dbReference>
<accession>A0A7X0RVK8</accession>
<dbReference type="SMART" id="SM00471">
    <property type="entry name" value="HDc"/>
    <property type="match status" value="1"/>
</dbReference>
<name>A0A7X0RVK8_9BACL</name>
<dbReference type="PROSITE" id="PS51832">
    <property type="entry name" value="HD_GYP"/>
    <property type="match status" value="1"/>
</dbReference>
<dbReference type="RefSeq" id="WP_185671151.1">
    <property type="nucleotide sequence ID" value="NZ_JACJVP010000036.1"/>
</dbReference>